<protein>
    <submittedName>
        <fullName evidence="7">Mobile element protein</fullName>
    </submittedName>
</protein>
<dbReference type="InterPro" id="IPR047930">
    <property type="entry name" value="Transpos_IS6"/>
</dbReference>
<dbReference type="EMBL" id="CADCTL010000268">
    <property type="protein sequence ID" value="CAA9279939.1"/>
    <property type="molecule type" value="Genomic_DNA"/>
</dbReference>
<gene>
    <name evidence="7" type="ORF">AVDCRST_MAG04-3651</name>
</gene>
<keyword evidence="2" id="KW-0238">DNA-binding</keyword>
<feature type="domain" description="Transposase IS4-like" evidence="5">
    <location>
        <begin position="290"/>
        <end position="464"/>
    </location>
</feature>
<dbReference type="NCBIfam" id="NF033587">
    <property type="entry name" value="transpos_IS6"/>
    <property type="match status" value="1"/>
</dbReference>
<dbReference type="GO" id="GO:0003677">
    <property type="term" value="F:DNA binding"/>
    <property type="evidence" value="ECO:0007669"/>
    <property type="project" value="UniProtKB-KW"/>
</dbReference>
<name>A0A6J4JI64_9PROT</name>
<dbReference type="PANTHER" id="PTHR35528">
    <property type="entry name" value="BLL1675 PROTEIN"/>
    <property type="match status" value="1"/>
</dbReference>
<evidence type="ECO:0000259" key="6">
    <source>
        <dbReference type="Pfam" id="PF13610"/>
    </source>
</evidence>
<evidence type="ECO:0000313" key="7">
    <source>
        <dbReference type="EMBL" id="CAA9279939.1"/>
    </source>
</evidence>
<dbReference type="InterPro" id="IPR002559">
    <property type="entry name" value="Transposase_11"/>
</dbReference>
<sequence length="478" mass="52222">MPPVSYARHQFPTEVIGHAVWLYLRFTLSYRDVEDLLAERGLDISHETVRRWVLKFGPAIARRLRRNRPKPSPRRHLDEMAVRIACKQMSLWRAEDDEGEVLDVLVQRRRNKAAACKQMCKLLKKHCTAPTEIIIDKLRSYGASGFGASGLRLPPRWARLDATGEHRGDGGGGPKSGSETRACPLRGAGLGGLRPGARAPGRHHRLGLARRGRGVAGAGGTPDLLRRRHRGRADRQGRVPPRASQAEGLVASIFALLGLALPVPDHTTLSRRGRVLRLERHTSAGRGIDLAIDSTGLRLARPPGAGSEGWRKLHIAVDPDSGRILAEELTRSEVHDTVPVPAMLARTEGRLGRVYGDGAHAGGPTHRAVAEHRQALPNAEGVFRPKAPDVRAANRLDPLAGRGRHAQHVARDGRAAWERATGYGRRDAAEWTSSRLKRALGRGLRSRSIDAQRSEAAIAVLALNRMAGLGMPRAQRVA</sequence>
<keyword evidence="3" id="KW-0233">DNA recombination</keyword>
<proteinExistence type="predicted"/>
<accession>A0A6J4JI64</accession>
<organism evidence="7">
    <name type="scientific">uncultured Acetobacteraceae bacterium</name>
    <dbReference type="NCBI Taxonomy" id="169975"/>
    <lineage>
        <taxon>Bacteria</taxon>
        <taxon>Pseudomonadati</taxon>
        <taxon>Pseudomonadota</taxon>
        <taxon>Alphaproteobacteria</taxon>
        <taxon>Acetobacterales</taxon>
        <taxon>Acetobacteraceae</taxon>
        <taxon>environmental samples</taxon>
    </lineage>
</organism>
<dbReference type="GO" id="GO:0006313">
    <property type="term" value="P:DNA transposition"/>
    <property type="evidence" value="ECO:0007669"/>
    <property type="project" value="InterPro"/>
</dbReference>
<dbReference type="InterPro" id="IPR032874">
    <property type="entry name" value="DDE_dom"/>
</dbReference>
<dbReference type="Pfam" id="PF13610">
    <property type="entry name" value="DDE_Tnp_IS240"/>
    <property type="match status" value="1"/>
</dbReference>
<evidence type="ECO:0000256" key="1">
    <source>
        <dbReference type="ARBA" id="ARBA00022578"/>
    </source>
</evidence>
<feature type="domain" description="DDE" evidence="6">
    <location>
        <begin position="75"/>
        <end position="141"/>
    </location>
</feature>
<dbReference type="InterPro" id="IPR052183">
    <property type="entry name" value="IS_Transposase"/>
</dbReference>
<evidence type="ECO:0000256" key="4">
    <source>
        <dbReference type="SAM" id="MobiDB-lite"/>
    </source>
</evidence>
<evidence type="ECO:0000256" key="3">
    <source>
        <dbReference type="ARBA" id="ARBA00023172"/>
    </source>
</evidence>
<evidence type="ECO:0000259" key="5">
    <source>
        <dbReference type="Pfam" id="PF01609"/>
    </source>
</evidence>
<keyword evidence="1" id="KW-0815">Transposition</keyword>
<dbReference type="GO" id="GO:0004803">
    <property type="term" value="F:transposase activity"/>
    <property type="evidence" value="ECO:0007669"/>
    <property type="project" value="InterPro"/>
</dbReference>
<evidence type="ECO:0000256" key="2">
    <source>
        <dbReference type="ARBA" id="ARBA00023125"/>
    </source>
</evidence>
<dbReference type="Pfam" id="PF01609">
    <property type="entry name" value="DDE_Tnp_1"/>
    <property type="match status" value="1"/>
</dbReference>
<reference evidence="7" key="1">
    <citation type="submission" date="2020-02" db="EMBL/GenBank/DDBJ databases">
        <authorList>
            <person name="Meier V. D."/>
        </authorList>
    </citation>
    <scope>NUCLEOTIDE SEQUENCE</scope>
    <source>
        <strain evidence="7">AVDCRST_MAG04</strain>
    </source>
</reference>
<dbReference type="AlphaFoldDB" id="A0A6J4JI64"/>
<feature type="region of interest" description="Disordered" evidence="4">
    <location>
        <begin position="161"/>
        <end position="201"/>
    </location>
</feature>
<dbReference type="PANTHER" id="PTHR35528:SF3">
    <property type="entry name" value="BLL1675 PROTEIN"/>
    <property type="match status" value="1"/>
</dbReference>